<evidence type="ECO:0000313" key="2">
    <source>
        <dbReference type="EMBL" id="MFC4855671.1"/>
    </source>
</evidence>
<evidence type="ECO:0008006" key="4">
    <source>
        <dbReference type="Google" id="ProtNLM"/>
    </source>
</evidence>
<dbReference type="Proteomes" id="UP001595859">
    <property type="component" value="Unassembled WGS sequence"/>
</dbReference>
<proteinExistence type="predicted"/>
<feature type="region of interest" description="Disordered" evidence="1">
    <location>
        <begin position="41"/>
        <end position="68"/>
    </location>
</feature>
<dbReference type="EMBL" id="JBHSIS010000008">
    <property type="protein sequence ID" value="MFC4855671.1"/>
    <property type="molecule type" value="Genomic_DNA"/>
</dbReference>
<reference evidence="3" key="1">
    <citation type="journal article" date="2019" name="Int. J. Syst. Evol. Microbiol.">
        <title>The Global Catalogue of Microorganisms (GCM) 10K type strain sequencing project: providing services to taxonomists for standard genome sequencing and annotation.</title>
        <authorList>
            <consortium name="The Broad Institute Genomics Platform"/>
            <consortium name="The Broad Institute Genome Sequencing Center for Infectious Disease"/>
            <person name="Wu L."/>
            <person name="Ma J."/>
        </authorList>
    </citation>
    <scope>NUCLEOTIDE SEQUENCE [LARGE SCALE GENOMIC DNA]</scope>
    <source>
        <strain evidence="3">ZS-22-S1</strain>
    </source>
</reference>
<evidence type="ECO:0000256" key="1">
    <source>
        <dbReference type="SAM" id="MobiDB-lite"/>
    </source>
</evidence>
<comment type="caution">
    <text evidence="2">The sequence shown here is derived from an EMBL/GenBank/DDBJ whole genome shotgun (WGS) entry which is preliminary data.</text>
</comment>
<gene>
    <name evidence="2" type="ORF">ACFPCV_19345</name>
</gene>
<sequence length="305" mass="31671">MNTAAVRLGGLVLVVVVAFGAAYGIGKVVGPVAAESEPVAAEHEGMGAAQEGGGHGDSHGAAPGVPKGLQVSEGGVTLDVLSHGLTAGRQAEFAFRVLDEDGHAVTDFQPTHDKLMHLIVARRDLSGFRHVHPEMAADGTWRVPLTFGSAGDFRVFADFQRKGADEGHTLGIDVPVAGAYAPVPLPPPALTATAGEYRVTLSGKLTPGTTSKLTLSVDRGGVPVTDLQPYLAAYGHLIALRQGDLAYLHVHPDGEPGDGTTKPGPNIVFYAEVPTAGTYRLYLDFKHGDVVRTAEFTTVAGGHGH</sequence>
<organism evidence="2 3">
    <name type="scientific">Actinophytocola glycyrrhizae</name>
    <dbReference type="NCBI Taxonomy" id="2044873"/>
    <lineage>
        <taxon>Bacteria</taxon>
        <taxon>Bacillati</taxon>
        <taxon>Actinomycetota</taxon>
        <taxon>Actinomycetes</taxon>
        <taxon>Pseudonocardiales</taxon>
        <taxon>Pseudonocardiaceae</taxon>
    </lineage>
</organism>
<evidence type="ECO:0000313" key="3">
    <source>
        <dbReference type="Proteomes" id="UP001595859"/>
    </source>
</evidence>
<dbReference type="RefSeq" id="WP_378057630.1">
    <property type="nucleotide sequence ID" value="NZ_JBHSIS010000008.1"/>
</dbReference>
<keyword evidence="3" id="KW-1185">Reference proteome</keyword>
<name>A0ABV9S5A9_9PSEU</name>
<protein>
    <recommendedName>
        <fullName evidence="4">Secreted protein</fullName>
    </recommendedName>
</protein>
<accession>A0ABV9S5A9</accession>